<dbReference type="InParanoid" id="A0A3N4KIP9"/>
<name>A0A3N4KIP9_9PEZI</name>
<protein>
    <submittedName>
        <fullName evidence="1">Uncharacterized protein</fullName>
    </submittedName>
</protein>
<reference evidence="1 2" key="1">
    <citation type="journal article" date="2018" name="Nat. Ecol. Evol.">
        <title>Pezizomycetes genomes reveal the molecular basis of ectomycorrhizal truffle lifestyle.</title>
        <authorList>
            <person name="Murat C."/>
            <person name="Payen T."/>
            <person name="Noel B."/>
            <person name="Kuo A."/>
            <person name="Morin E."/>
            <person name="Chen J."/>
            <person name="Kohler A."/>
            <person name="Krizsan K."/>
            <person name="Balestrini R."/>
            <person name="Da Silva C."/>
            <person name="Montanini B."/>
            <person name="Hainaut M."/>
            <person name="Levati E."/>
            <person name="Barry K.W."/>
            <person name="Belfiori B."/>
            <person name="Cichocki N."/>
            <person name="Clum A."/>
            <person name="Dockter R.B."/>
            <person name="Fauchery L."/>
            <person name="Guy J."/>
            <person name="Iotti M."/>
            <person name="Le Tacon F."/>
            <person name="Lindquist E.A."/>
            <person name="Lipzen A."/>
            <person name="Malagnac F."/>
            <person name="Mello A."/>
            <person name="Molinier V."/>
            <person name="Miyauchi S."/>
            <person name="Poulain J."/>
            <person name="Riccioni C."/>
            <person name="Rubini A."/>
            <person name="Sitrit Y."/>
            <person name="Splivallo R."/>
            <person name="Traeger S."/>
            <person name="Wang M."/>
            <person name="Zifcakova L."/>
            <person name="Wipf D."/>
            <person name="Zambonelli A."/>
            <person name="Paolocci F."/>
            <person name="Nowrousian M."/>
            <person name="Ottonello S."/>
            <person name="Baldrian P."/>
            <person name="Spatafora J.W."/>
            <person name="Henrissat B."/>
            <person name="Nagy L.G."/>
            <person name="Aury J.M."/>
            <person name="Wincker P."/>
            <person name="Grigoriev I.V."/>
            <person name="Bonfante P."/>
            <person name="Martin F.M."/>
        </authorList>
    </citation>
    <scope>NUCLEOTIDE SEQUENCE [LARGE SCALE GENOMIC DNA]</scope>
    <source>
        <strain evidence="1 2">CCBAS932</strain>
    </source>
</reference>
<evidence type="ECO:0000313" key="2">
    <source>
        <dbReference type="Proteomes" id="UP000277580"/>
    </source>
</evidence>
<gene>
    <name evidence="1" type="ORF">P167DRAFT_320736</name>
</gene>
<dbReference type="AlphaFoldDB" id="A0A3N4KIP9"/>
<evidence type="ECO:0000313" key="1">
    <source>
        <dbReference type="EMBL" id="RPB09192.1"/>
    </source>
</evidence>
<sequence>MWWAIGYTTLYRSLRRGYTRVITHDHQSLLRMFQTLVVFDVRRILPDRCMIVCLTTYVCSTVLHNTTITRCLSTTLWHAADYAGGCVRSRQAFR</sequence>
<proteinExistence type="predicted"/>
<keyword evidence="2" id="KW-1185">Reference proteome</keyword>
<organism evidence="1 2">
    <name type="scientific">Morchella conica CCBAS932</name>
    <dbReference type="NCBI Taxonomy" id="1392247"/>
    <lineage>
        <taxon>Eukaryota</taxon>
        <taxon>Fungi</taxon>
        <taxon>Dikarya</taxon>
        <taxon>Ascomycota</taxon>
        <taxon>Pezizomycotina</taxon>
        <taxon>Pezizomycetes</taxon>
        <taxon>Pezizales</taxon>
        <taxon>Morchellaceae</taxon>
        <taxon>Morchella</taxon>
    </lineage>
</organism>
<dbReference type="EMBL" id="ML119154">
    <property type="protein sequence ID" value="RPB09192.1"/>
    <property type="molecule type" value="Genomic_DNA"/>
</dbReference>
<accession>A0A3N4KIP9</accession>
<dbReference type="Proteomes" id="UP000277580">
    <property type="component" value="Unassembled WGS sequence"/>
</dbReference>